<protein>
    <submittedName>
        <fullName evidence="1">Uncharacterized protein</fullName>
    </submittedName>
</protein>
<name>A0ABQ3KUX4_9ALTE</name>
<accession>A0ABQ3KUX4</accession>
<comment type="caution">
    <text evidence="1">The sequence shown here is derived from an EMBL/GenBank/DDBJ whole genome shotgun (WGS) entry which is preliminary data.</text>
</comment>
<dbReference type="Proteomes" id="UP000659697">
    <property type="component" value="Unassembled WGS sequence"/>
</dbReference>
<proteinExistence type="predicted"/>
<sequence length="152" mass="17279">MNLYTFTTQSGETLSIQLFDFAPFAAIAKDQPHFLELVRAEMARINEEKLQNAGLLNQTTVAVTMENTPEELTVQHDPDLLLKLLEGSFKQRLAIDQDALNKIEQQILELTSKPELTEADKKRLELLEKAKARILKKNALRGSDEPEMEDLE</sequence>
<keyword evidence="2" id="KW-1185">Reference proteome</keyword>
<evidence type="ECO:0000313" key="1">
    <source>
        <dbReference type="EMBL" id="GHG58898.1"/>
    </source>
</evidence>
<reference evidence="2" key="1">
    <citation type="journal article" date="2019" name="Int. J. Syst. Evol. Microbiol.">
        <title>The Global Catalogue of Microorganisms (GCM) 10K type strain sequencing project: providing services to taxonomists for standard genome sequencing and annotation.</title>
        <authorList>
            <consortium name="The Broad Institute Genomics Platform"/>
            <consortium name="The Broad Institute Genome Sequencing Center for Infectious Disease"/>
            <person name="Wu L."/>
            <person name="Ma J."/>
        </authorList>
    </citation>
    <scope>NUCLEOTIDE SEQUENCE [LARGE SCALE GENOMIC DNA]</scope>
    <source>
        <strain evidence="2">CGMCC 1.7003</strain>
    </source>
</reference>
<dbReference type="RefSeq" id="WP_189429164.1">
    <property type="nucleotide sequence ID" value="NZ_BNAO01000001.1"/>
</dbReference>
<organism evidence="1 2">
    <name type="scientific">Alishewanella longhuensis</name>
    <dbReference type="NCBI Taxonomy" id="1091037"/>
    <lineage>
        <taxon>Bacteria</taxon>
        <taxon>Pseudomonadati</taxon>
        <taxon>Pseudomonadota</taxon>
        <taxon>Gammaproteobacteria</taxon>
        <taxon>Alteromonadales</taxon>
        <taxon>Alteromonadaceae</taxon>
        <taxon>Alishewanella</taxon>
    </lineage>
</organism>
<gene>
    <name evidence="1" type="ORF">GCM10010919_00950</name>
</gene>
<evidence type="ECO:0000313" key="2">
    <source>
        <dbReference type="Proteomes" id="UP000659697"/>
    </source>
</evidence>
<dbReference type="EMBL" id="BNAO01000001">
    <property type="protein sequence ID" value="GHG58898.1"/>
    <property type="molecule type" value="Genomic_DNA"/>
</dbReference>